<evidence type="ECO:0000313" key="1">
    <source>
        <dbReference type="EMBL" id="SHH54889.1"/>
    </source>
</evidence>
<dbReference type="STRING" id="299255.SAMN02745129_2298"/>
<organism evidence="1 2">
    <name type="scientific">Ferrimonas marina</name>
    <dbReference type="NCBI Taxonomy" id="299255"/>
    <lineage>
        <taxon>Bacteria</taxon>
        <taxon>Pseudomonadati</taxon>
        <taxon>Pseudomonadota</taxon>
        <taxon>Gammaproteobacteria</taxon>
        <taxon>Alteromonadales</taxon>
        <taxon>Ferrimonadaceae</taxon>
        <taxon>Ferrimonas</taxon>
    </lineage>
</organism>
<protein>
    <submittedName>
        <fullName evidence="1">Uncharacterized protein</fullName>
    </submittedName>
</protein>
<name>A0A1M5TVZ0_9GAMM</name>
<gene>
    <name evidence="1" type="ORF">SAMN02745129_2298</name>
</gene>
<dbReference type="AlphaFoldDB" id="A0A1M5TVZ0"/>
<proteinExistence type="predicted"/>
<evidence type="ECO:0000313" key="2">
    <source>
        <dbReference type="Proteomes" id="UP000184268"/>
    </source>
</evidence>
<dbReference type="Proteomes" id="UP000184268">
    <property type="component" value="Unassembled WGS sequence"/>
</dbReference>
<dbReference type="EMBL" id="FQXG01000003">
    <property type="protein sequence ID" value="SHH54889.1"/>
    <property type="molecule type" value="Genomic_DNA"/>
</dbReference>
<dbReference type="RefSeq" id="WP_067655919.1">
    <property type="nucleotide sequence ID" value="NZ_FQXG01000003.1"/>
</dbReference>
<reference evidence="1 2" key="1">
    <citation type="submission" date="2016-11" db="EMBL/GenBank/DDBJ databases">
        <authorList>
            <person name="Jaros S."/>
            <person name="Januszkiewicz K."/>
            <person name="Wedrychowicz H."/>
        </authorList>
    </citation>
    <scope>NUCLEOTIDE SEQUENCE [LARGE SCALE GENOMIC DNA]</scope>
    <source>
        <strain evidence="1 2">DSM 16917</strain>
    </source>
</reference>
<sequence length="158" mass="17314">MNHLTQRDITLKALGNAILRAAKEHGTDSDPEHEAGDLQDAVREALYLAPPTSVSELLDLMAQEEHLGEDWFTQHAQAKRDSLDLTKHHDNAEWAWGIVCTGAETKGGEDGLEAELDVLEAAFRAVTPLLKDEQAGALLEAMEDAYGLEDALEIELDD</sequence>
<keyword evidence="2" id="KW-1185">Reference proteome</keyword>
<accession>A0A1M5TVZ0</accession>